<evidence type="ECO:0000256" key="5">
    <source>
        <dbReference type="ARBA" id="ARBA00023242"/>
    </source>
</evidence>
<dbReference type="GO" id="GO:0005634">
    <property type="term" value="C:nucleus"/>
    <property type="evidence" value="ECO:0007669"/>
    <property type="project" value="UniProtKB-SubCell"/>
</dbReference>
<keyword evidence="3" id="KW-0805">Transcription regulation</keyword>
<name>A0A8C2EIJ6_CYPCA</name>
<dbReference type="Pfam" id="PF00010">
    <property type="entry name" value="HLH"/>
    <property type="match status" value="1"/>
</dbReference>
<sequence>MAPVSQYQSRENISCPENHKFRKILVERTLRDRINRSVEHLRELFQKTTPMSAFELQFGRPDKAGILEMTVDFLKQRANSSYARGFSQCLQETLHAHLTPHDREAIKRFYVLQRTNQRHLMASTARGLVRRSPKRSSSRVPLWRPWKNI</sequence>
<accession>A0A8C2EIJ6</accession>
<comment type="subcellular location">
    <subcellularLocation>
        <location evidence="1">Nucleus</location>
    </subcellularLocation>
</comment>
<dbReference type="InterPro" id="IPR011598">
    <property type="entry name" value="bHLH_dom"/>
</dbReference>
<evidence type="ECO:0000313" key="7">
    <source>
        <dbReference type="Ensembl" id="ENSCCRP00020042226.1"/>
    </source>
</evidence>
<protein>
    <recommendedName>
        <fullName evidence="6">BHLH domain-containing protein</fullName>
    </recommendedName>
</protein>
<keyword evidence="2" id="KW-0678">Repressor</keyword>
<evidence type="ECO:0000313" key="8">
    <source>
        <dbReference type="Proteomes" id="UP000694701"/>
    </source>
</evidence>
<organism evidence="7 8">
    <name type="scientific">Cyprinus carpio</name>
    <name type="common">Common carp</name>
    <dbReference type="NCBI Taxonomy" id="7962"/>
    <lineage>
        <taxon>Eukaryota</taxon>
        <taxon>Metazoa</taxon>
        <taxon>Chordata</taxon>
        <taxon>Craniata</taxon>
        <taxon>Vertebrata</taxon>
        <taxon>Euteleostomi</taxon>
        <taxon>Actinopterygii</taxon>
        <taxon>Neopterygii</taxon>
        <taxon>Teleostei</taxon>
        <taxon>Ostariophysi</taxon>
        <taxon>Cypriniformes</taxon>
        <taxon>Cyprinidae</taxon>
        <taxon>Cyprininae</taxon>
        <taxon>Cyprinus</taxon>
    </lineage>
</organism>
<dbReference type="Gene3D" id="4.10.280.10">
    <property type="entry name" value="Helix-loop-helix DNA-binding domain"/>
    <property type="match status" value="1"/>
</dbReference>
<evidence type="ECO:0000256" key="3">
    <source>
        <dbReference type="ARBA" id="ARBA00023015"/>
    </source>
</evidence>
<dbReference type="PANTHER" id="PTHR10985">
    <property type="entry name" value="BASIC HELIX-LOOP-HELIX TRANSCRIPTION FACTOR, HES-RELATED"/>
    <property type="match status" value="1"/>
</dbReference>
<dbReference type="InterPro" id="IPR036638">
    <property type="entry name" value="HLH_DNA-bd_sf"/>
</dbReference>
<dbReference type="Proteomes" id="UP000694701">
    <property type="component" value="Unplaced"/>
</dbReference>
<dbReference type="SUPFAM" id="SSF47459">
    <property type="entry name" value="HLH, helix-loop-helix DNA-binding domain"/>
    <property type="match status" value="1"/>
</dbReference>
<dbReference type="InterPro" id="IPR050370">
    <property type="entry name" value="HES_HEY"/>
</dbReference>
<reference evidence="7" key="1">
    <citation type="submission" date="2025-08" db="UniProtKB">
        <authorList>
            <consortium name="Ensembl"/>
        </authorList>
    </citation>
    <scope>IDENTIFICATION</scope>
</reference>
<dbReference type="GO" id="GO:0046983">
    <property type="term" value="F:protein dimerization activity"/>
    <property type="evidence" value="ECO:0007669"/>
    <property type="project" value="InterPro"/>
</dbReference>
<keyword evidence="4" id="KW-0804">Transcription</keyword>
<evidence type="ECO:0000259" key="6">
    <source>
        <dbReference type="PROSITE" id="PS50888"/>
    </source>
</evidence>
<evidence type="ECO:0000256" key="1">
    <source>
        <dbReference type="ARBA" id="ARBA00004123"/>
    </source>
</evidence>
<dbReference type="PROSITE" id="PS50888">
    <property type="entry name" value="BHLH"/>
    <property type="match status" value="1"/>
</dbReference>
<dbReference type="AlphaFoldDB" id="A0A8C2EIJ6"/>
<feature type="domain" description="BHLH" evidence="6">
    <location>
        <begin position="18"/>
        <end position="77"/>
    </location>
</feature>
<dbReference type="Ensembl" id="ENSCCRT00020046083.1">
    <property type="protein sequence ID" value="ENSCCRP00020042226.1"/>
    <property type="gene ID" value="ENSCCRG00020018810.1"/>
</dbReference>
<proteinExistence type="predicted"/>
<evidence type="ECO:0000256" key="4">
    <source>
        <dbReference type="ARBA" id="ARBA00023163"/>
    </source>
</evidence>
<evidence type="ECO:0000256" key="2">
    <source>
        <dbReference type="ARBA" id="ARBA00022491"/>
    </source>
</evidence>
<keyword evidence="5" id="KW-0539">Nucleus</keyword>